<sequence>MRFRFGEGEEQLFVADILPMLDIEDEESSTDSSGGDSSSASACVVEVHTSCYTDEDLKAGKLIPASRARLQARSKIERLRQEIQTLGVELADLQSVNRGLTERSPARSRWKALATKRKRQRERAEHDNKVLKRMIAAQNMLAESILNGRFQLSSGIRCVASTSSHRKFPRINV</sequence>
<evidence type="ECO:0000313" key="3">
    <source>
        <dbReference type="Proteomes" id="UP001259832"/>
    </source>
</evidence>
<gene>
    <name evidence="2" type="ORF">P3T76_010526</name>
</gene>
<keyword evidence="1" id="KW-0175">Coiled coil</keyword>
<evidence type="ECO:0000313" key="2">
    <source>
        <dbReference type="EMBL" id="KAK1935832.1"/>
    </source>
</evidence>
<dbReference type="AlphaFoldDB" id="A0AAD9GCF9"/>
<name>A0AAD9GCF9_9STRA</name>
<comment type="caution">
    <text evidence="2">The sequence shown here is derived from an EMBL/GenBank/DDBJ whole genome shotgun (WGS) entry which is preliminary data.</text>
</comment>
<keyword evidence="3" id="KW-1185">Reference proteome</keyword>
<dbReference type="Proteomes" id="UP001259832">
    <property type="component" value="Unassembled WGS sequence"/>
</dbReference>
<accession>A0AAD9GCF9</accession>
<dbReference type="EMBL" id="JASMQC010000022">
    <property type="protein sequence ID" value="KAK1935832.1"/>
    <property type="molecule type" value="Genomic_DNA"/>
</dbReference>
<protein>
    <submittedName>
        <fullName evidence="2">Uncharacterized protein</fullName>
    </submittedName>
</protein>
<proteinExistence type="predicted"/>
<evidence type="ECO:0000256" key="1">
    <source>
        <dbReference type="SAM" id="Coils"/>
    </source>
</evidence>
<feature type="coiled-coil region" evidence="1">
    <location>
        <begin position="69"/>
        <end position="96"/>
    </location>
</feature>
<reference evidence="2" key="1">
    <citation type="submission" date="2023-08" db="EMBL/GenBank/DDBJ databases">
        <title>Reference Genome Resource for the Citrus Pathogen Phytophthora citrophthora.</title>
        <authorList>
            <person name="Moller H."/>
            <person name="Coetzee B."/>
            <person name="Rose L.J."/>
            <person name="Van Niekerk J.M."/>
        </authorList>
    </citation>
    <scope>NUCLEOTIDE SEQUENCE</scope>
    <source>
        <strain evidence="2">STE-U-9442</strain>
    </source>
</reference>
<organism evidence="2 3">
    <name type="scientific">Phytophthora citrophthora</name>
    <dbReference type="NCBI Taxonomy" id="4793"/>
    <lineage>
        <taxon>Eukaryota</taxon>
        <taxon>Sar</taxon>
        <taxon>Stramenopiles</taxon>
        <taxon>Oomycota</taxon>
        <taxon>Peronosporomycetes</taxon>
        <taxon>Peronosporales</taxon>
        <taxon>Peronosporaceae</taxon>
        <taxon>Phytophthora</taxon>
    </lineage>
</organism>